<dbReference type="EMBL" id="JAPMSZ010000009">
    <property type="protein sequence ID" value="KAJ5091582.1"/>
    <property type="molecule type" value="Genomic_DNA"/>
</dbReference>
<dbReference type="PANTHER" id="PTHR33321">
    <property type="match status" value="1"/>
</dbReference>
<dbReference type="PANTHER" id="PTHR33321:SF12">
    <property type="entry name" value="PLANT BASIC SECRETORY PROTEIN (BSP) FAMILY PROTEIN"/>
    <property type="match status" value="1"/>
</dbReference>
<dbReference type="OrthoDB" id="891726at2759"/>
<gene>
    <name evidence="2" type="ORF">NUU61_006452</name>
</gene>
<organism evidence="2 3">
    <name type="scientific">Penicillium alfredii</name>
    <dbReference type="NCBI Taxonomy" id="1506179"/>
    <lineage>
        <taxon>Eukaryota</taxon>
        <taxon>Fungi</taxon>
        <taxon>Dikarya</taxon>
        <taxon>Ascomycota</taxon>
        <taxon>Pezizomycotina</taxon>
        <taxon>Eurotiomycetes</taxon>
        <taxon>Eurotiomycetidae</taxon>
        <taxon>Eurotiales</taxon>
        <taxon>Aspergillaceae</taxon>
        <taxon>Penicillium</taxon>
    </lineage>
</organism>
<dbReference type="AlphaFoldDB" id="A0A9W9F0X4"/>
<dbReference type="InterPro" id="IPR007541">
    <property type="entry name" value="Uncharacterised_BSP"/>
</dbReference>
<reference evidence="2" key="2">
    <citation type="journal article" date="2023" name="IMA Fungus">
        <title>Comparative genomic study of the Penicillium genus elucidates a diverse pangenome and 15 lateral gene transfer events.</title>
        <authorList>
            <person name="Petersen C."/>
            <person name="Sorensen T."/>
            <person name="Nielsen M.R."/>
            <person name="Sondergaard T.E."/>
            <person name="Sorensen J.L."/>
            <person name="Fitzpatrick D.A."/>
            <person name="Frisvad J.C."/>
            <person name="Nielsen K.L."/>
        </authorList>
    </citation>
    <scope>NUCLEOTIDE SEQUENCE</scope>
    <source>
        <strain evidence="2">IBT 34128</strain>
    </source>
</reference>
<accession>A0A9W9F0X4</accession>
<feature type="compositionally biased region" description="Polar residues" evidence="1">
    <location>
        <begin position="1"/>
        <end position="28"/>
    </location>
</feature>
<name>A0A9W9F0X4_9EURO</name>
<sequence>MTSPTPSAHPSAIPRTNPQEEIQASRSQGSEETRTGEEIIAGVLPRPKLRLHVQDLRHPSSSTFLRLIPDVASTLETALSNIIRYLYTAPRPRSDHGHDRKTKRPAFTPSVPPTRSVTVFIRDFGGVAYTTGSELDNDHKEIHLSLSYIHSCTAGSSAKADPVHELVGVLTHELGIADFVRLKASLDPPHWKRPQSAPDRAPKWDMGYQHTAYFLAWVEDVRVGEGAIGMLNDRLLRVGYVGEDEDSACGSESFWKGLFGAGVAELWEEYGCYLDDPQKESAQRPSGDWEDEMVNPE</sequence>
<evidence type="ECO:0000313" key="3">
    <source>
        <dbReference type="Proteomes" id="UP001141434"/>
    </source>
</evidence>
<keyword evidence="3" id="KW-1185">Reference proteome</keyword>
<dbReference type="Proteomes" id="UP001141434">
    <property type="component" value="Unassembled WGS sequence"/>
</dbReference>
<feature type="compositionally biased region" description="Acidic residues" evidence="1">
    <location>
        <begin position="288"/>
        <end position="297"/>
    </location>
</feature>
<evidence type="ECO:0000313" key="2">
    <source>
        <dbReference type="EMBL" id="KAJ5091582.1"/>
    </source>
</evidence>
<feature type="region of interest" description="Disordered" evidence="1">
    <location>
        <begin position="1"/>
        <end position="37"/>
    </location>
</feature>
<proteinExistence type="predicted"/>
<reference evidence="2" key="1">
    <citation type="submission" date="2022-11" db="EMBL/GenBank/DDBJ databases">
        <authorList>
            <person name="Petersen C."/>
        </authorList>
    </citation>
    <scope>NUCLEOTIDE SEQUENCE</scope>
    <source>
        <strain evidence="2">IBT 34128</strain>
    </source>
</reference>
<protein>
    <submittedName>
        <fullName evidence="2">Uncharacterized protein</fullName>
    </submittedName>
</protein>
<comment type="caution">
    <text evidence="2">The sequence shown here is derived from an EMBL/GenBank/DDBJ whole genome shotgun (WGS) entry which is preliminary data.</text>
</comment>
<dbReference type="Pfam" id="PF04450">
    <property type="entry name" value="BSP"/>
    <property type="match status" value="2"/>
</dbReference>
<evidence type="ECO:0000256" key="1">
    <source>
        <dbReference type="SAM" id="MobiDB-lite"/>
    </source>
</evidence>
<feature type="region of interest" description="Disordered" evidence="1">
    <location>
        <begin position="90"/>
        <end position="109"/>
    </location>
</feature>
<dbReference type="GeneID" id="81396149"/>
<feature type="region of interest" description="Disordered" evidence="1">
    <location>
        <begin position="277"/>
        <end position="297"/>
    </location>
</feature>
<dbReference type="RefSeq" id="XP_056509780.1">
    <property type="nucleotide sequence ID" value="XM_056656980.1"/>
</dbReference>